<evidence type="ECO:0000313" key="6">
    <source>
        <dbReference type="Proteomes" id="UP000315971"/>
    </source>
</evidence>
<dbReference type="OrthoDB" id="9810112at2"/>
<dbReference type="InterPro" id="IPR003773">
    <property type="entry name" value="Menaquinone_biosynth"/>
</dbReference>
<dbReference type="RefSeq" id="WP_142601513.1">
    <property type="nucleotide sequence ID" value="NZ_FXSZ01000002.1"/>
</dbReference>
<dbReference type="CDD" id="cd13634">
    <property type="entry name" value="PBP2_Sco4506"/>
    <property type="match status" value="1"/>
</dbReference>
<dbReference type="AlphaFoldDB" id="A0A521BBZ7"/>
<dbReference type="EC" id="4.2.1.151" evidence="4"/>
<dbReference type="PANTHER" id="PTHR37690:SF1">
    <property type="entry name" value="CHORISMATE DEHYDRATASE"/>
    <property type="match status" value="1"/>
</dbReference>
<comment type="function">
    <text evidence="4">Catalyzes the dehydration of chorismate into 3-[(1-carboxyvinyl)oxy]benzoate, a step in the biosynthesis of menaquinone (MK, vitamin K2).</text>
</comment>
<protein>
    <recommendedName>
        <fullName evidence="4">Chorismate dehydratase</fullName>
        <ecNumber evidence="4">4.2.1.151</ecNumber>
    </recommendedName>
    <alternativeName>
        <fullName evidence="4">Menaquinone biosynthetic enzyme MqnA</fullName>
    </alternativeName>
</protein>
<reference evidence="5 6" key="1">
    <citation type="submission" date="2017-05" db="EMBL/GenBank/DDBJ databases">
        <authorList>
            <person name="Varghese N."/>
            <person name="Submissions S."/>
        </authorList>
    </citation>
    <scope>NUCLEOTIDE SEQUENCE [LARGE SCALE GENOMIC DNA]</scope>
    <source>
        <strain evidence="5 6">DSM 21342</strain>
    </source>
</reference>
<organism evidence="5 6">
    <name type="scientific">Solitalea koreensis</name>
    <dbReference type="NCBI Taxonomy" id="543615"/>
    <lineage>
        <taxon>Bacteria</taxon>
        <taxon>Pseudomonadati</taxon>
        <taxon>Bacteroidota</taxon>
        <taxon>Sphingobacteriia</taxon>
        <taxon>Sphingobacteriales</taxon>
        <taxon>Sphingobacteriaceae</taxon>
        <taxon>Solitalea</taxon>
    </lineage>
</organism>
<evidence type="ECO:0000313" key="5">
    <source>
        <dbReference type="EMBL" id="SMO44578.1"/>
    </source>
</evidence>
<accession>A0A521BBZ7</accession>
<keyword evidence="3 4" id="KW-0456">Lyase</keyword>
<evidence type="ECO:0000256" key="1">
    <source>
        <dbReference type="ARBA" id="ARBA00004863"/>
    </source>
</evidence>
<evidence type="ECO:0000256" key="3">
    <source>
        <dbReference type="ARBA" id="ARBA00023239"/>
    </source>
</evidence>
<keyword evidence="2 4" id="KW-0474">Menaquinone biosynthesis</keyword>
<dbReference type="GO" id="GO:0009234">
    <property type="term" value="P:menaquinone biosynthetic process"/>
    <property type="evidence" value="ECO:0007669"/>
    <property type="project" value="UniProtKB-UniRule"/>
</dbReference>
<evidence type="ECO:0000256" key="4">
    <source>
        <dbReference type="HAMAP-Rule" id="MF_00995"/>
    </source>
</evidence>
<dbReference type="Gene3D" id="3.40.190.10">
    <property type="entry name" value="Periplasmic binding protein-like II"/>
    <property type="match status" value="2"/>
</dbReference>
<keyword evidence="6" id="KW-1185">Reference proteome</keyword>
<dbReference type="UniPathway" id="UPA00079"/>
<gene>
    <name evidence="4" type="primary">mqnA</name>
    <name evidence="5" type="ORF">SAMN06265350_10277</name>
</gene>
<comment type="pathway">
    <text evidence="1 4">Quinol/quinone metabolism; menaquinone biosynthesis.</text>
</comment>
<evidence type="ECO:0000256" key="2">
    <source>
        <dbReference type="ARBA" id="ARBA00022428"/>
    </source>
</evidence>
<proteinExistence type="inferred from homology"/>
<dbReference type="GO" id="GO:0016836">
    <property type="term" value="F:hydro-lyase activity"/>
    <property type="evidence" value="ECO:0007669"/>
    <property type="project" value="UniProtKB-UniRule"/>
</dbReference>
<comment type="catalytic activity">
    <reaction evidence="4">
        <text>chorismate = 3-[(1-carboxyvinyl)-oxy]benzoate + H2O</text>
        <dbReference type="Rhea" id="RHEA:40051"/>
        <dbReference type="ChEBI" id="CHEBI:15377"/>
        <dbReference type="ChEBI" id="CHEBI:29748"/>
        <dbReference type="ChEBI" id="CHEBI:76981"/>
        <dbReference type="EC" id="4.2.1.151"/>
    </reaction>
</comment>
<dbReference type="PANTHER" id="PTHR37690">
    <property type="entry name" value="CHORISMATE DEHYDRATASE"/>
    <property type="match status" value="1"/>
</dbReference>
<dbReference type="HAMAP" id="MF_00995">
    <property type="entry name" value="MqnA"/>
    <property type="match status" value="1"/>
</dbReference>
<dbReference type="Pfam" id="PF02621">
    <property type="entry name" value="VitK2_biosynth"/>
    <property type="match status" value="1"/>
</dbReference>
<dbReference type="InterPro" id="IPR030868">
    <property type="entry name" value="MqnA"/>
</dbReference>
<dbReference type="SUPFAM" id="SSF53850">
    <property type="entry name" value="Periplasmic binding protein-like II"/>
    <property type="match status" value="1"/>
</dbReference>
<comment type="similarity">
    <text evidence="4">Belongs to the MqnA/MqnD family. MqnA subfamily.</text>
</comment>
<dbReference type="EMBL" id="FXSZ01000002">
    <property type="protein sequence ID" value="SMO44578.1"/>
    <property type="molecule type" value="Genomic_DNA"/>
</dbReference>
<sequence length="252" mass="28685">MSHLNKIKISAVSYTNTKPFLFGIEHSGILTKNIIDLSLDIPADCAEKVIDGRADVGLIPVAALVKLPYYEIISDYCIGANGAVNSVFLFSLKPINEVKTVRLDTESRTSNNLAKILISNYWNIETEYNSDTNSDAFILIGDRTFGKKHNYPYVYDLAEEWKNFTGLPFAFAVWASNKPIPEGIKNEFNEALKLGIDNREELLKKIDKRSDFDLDDYLLHKIDYVFDDKKKQALQLYLSYLKLLNEESILVK</sequence>
<dbReference type="Proteomes" id="UP000315971">
    <property type="component" value="Unassembled WGS sequence"/>
</dbReference>
<name>A0A521BBZ7_9SPHI</name>